<dbReference type="Proteomes" id="UP000010074">
    <property type="component" value="Chromosome"/>
</dbReference>
<gene>
    <name evidence="1" type="ORF">Bdt_2100</name>
</gene>
<evidence type="ECO:0000313" key="1">
    <source>
        <dbReference type="EMBL" id="AFY01785.1"/>
    </source>
</evidence>
<dbReference type="PATRIC" id="fig|1069642.3.peg.2075"/>
<proteinExistence type="predicted"/>
<protein>
    <submittedName>
        <fullName evidence="1">Uncharacterized protein</fullName>
    </submittedName>
</protein>
<accession>K7YYK6</accession>
<dbReference type="EMBL" id="CP002930">
    <property type="protein sequence ID" value="AFY01785.1"/>
    <property type="molecule type" value="Genomic_DNA"/>
</dbReference>
<organism evidence="1 2">
    <name type="scientific">Bdellovibrio bacteriovorus str. Tiberius</name>
    <dbReference type="NCBI Taxonomy" id="1069642"/>
    <lineage>
        <taxon>Bacteria</taxon>
        <taxon>Pseudomonadati</taxon>
        <taxon>Bdellovibrionota</taxon>
        <taxon>Bdellovibrionia</taxon>
        <taxon>Bdellovibrionales</taxon>
        <taxon>Pseudobdellovibrionaceae</taxon>
        <taxon>Bdellovibrio</taxon>
    </lineage>
</organism>
<reference evidence="1 2" key="1">
    <citation type="journal article" date="2012" name="BMC Genomics">
        <title>Genome analysis of a simultaneously predatory and prey-independent, novel Bdellovibrio bacteriovorus from the River Tiber, supports in silico predictions of both ancient and recent lateral gene transfer from diverse bacteria.</title>
        <authorList>
            <person name="Hobley L."/>
            <person name="Lerner T.R."/>
            <person name="Williams L.E."/>
            <person name="Lambert C."/>
            <person name="Till R."/>
            <person name="Milner D.S."/>
            <person name="Basford S.M."/>
            <person name="Capeness M.J."/>
            <person name="Fenton A.K."/>
            <person name="Atterbury R.J."/>
            <person name="Harris M.A."/>
            <person name="Sockett R.E."/>
        </authorList>
    </citation>
    <scope>NUCLEOTIDE SEQUENCE [LARGE SCALE GENOMIC DNA]</scope>
    <source>
        <strain evidence="1 2">Tiberius</strain>
    </source>
</reference>
<dbReference type="KEGG" id="bbat:Bdt_2100"/>
<evidence type="ECO:0000313" key="2">
    <source>
        <dbReference type="Proteomes" id="UP000010074"/>
    </source>
</evidence>
<dbReference type="HOGENOM" id="CLU_1375854_0_0_7"/>
<name>K7YYK6_BDEBC</name>
<sequence length="198" mass="21376">MGVLLLSSGVQAVPVSAALAEKARKLADHLQDVESQLVYADHEEVRYSLEKLEITLGRYQKKESRVPFACISNGSSDHFERFVPTDLATNKVVGGGTSLDKCRQLIEKQMNGLMCVSNGSDDHFERFSPLDLATRKKIGGGTSFDACQVLIAKATSGFMCVSNGSDGAFESFILRDLKNARNIGGGTSLDNCLSAIPR</sequence>
<dbReference type="STRING" id="1069642.Bdt_2100"/>
<dbReference type="AlphaFoldDB" id="K7YYK6"/>